<dbReference type="EMBL" id="JAINVB010000002">
    <property type="protein sequence ID" value="MCK0088946.1"/>
    <property type="molecule type" value="Genomic_DNA"/>
</dbReference>
<accession>A0AAW6AZ47</accession>
<reference evidence="9" key="1">
    <citation type="journal article" date="2022" name="Cell Host Microbe">
        <title>Colonization of the live biotherapeutic product VE303 and modulation of the microbiota and metabolites in healthy volunteers.</title>
        <authorList>
            <person name="Dsouza M."/>
            <person name="Menon R."/>
            <person name="Crossette E."/>
            <person name="Bhattarai S.K."/>
            <person name="Schneider J."/>
            <person name="Kim Y.G."/>
            <person name="Reddy S."/>
            <person name="Caballero S."/>
            <person name="Felix C."/>
            <person name="Cornacchione L."/>
            <person name="Hendrickson J."/>
            <person name="Watson A.R."/>
            <person name="Minot S.S."/>
            <person name="Greenfield N."/>
            <person name="Schopf L."/>
            <person name="Szabady R."/>
            <person name="Patarroyo J."/>
            <person name="Smith W."/>
            <person name="Harrison P."/>
            <person name="Kuijper E.J."/>
            <person name="Kelly C.P."/>
            <person name="Olle B."/>
            <person name="Bobilev D."/>
            <person name="Silber J.L."/>
            <person name="Bucci V."/>
            <person name="Roberts B."/>
            <person name="Faith J."/>
            <person name="Norman J.M."/>
        </authorList>
    </citation>
    <scope>NUCLEOTIDE SEQUENCE</scope>
    <source>
        <strain evidence="9">VE303-04</strain>
    </source>
</reference>
<feature type="transmembrane region" description="Helical" evidence="7">
    <location>
        <begin position="354"/>
        <end position="375"/>
    </location>
</feature>
<evidence type="ECO:0000256" key="3">
    <source>
        <dbReference type="ARBA" id="ARBA00022519"/>
    </source>
</evidence>
<dbReference type="GeneID" id="57968227"/>
<dbReference type="Proteomes" id="UP001203136">
    <property type="component" value="Unassembled WGS sequence"/>
</dbReference>
<dbReference type="GO" id="GO:0005886">
    <property type="term" value="C:plasma membrane"/>
    <property type="evidence" value="ECO:0007669"/>
    <property type="project" value="UniProtKB-SubCell"/>
</dbReference>
<feature type="domain" description="TRAP C4-dicarboxylate transport system permease DctM subunit" evidence="8">
    <location>
        <begin position="7"/>
        <end position="415"/>
    </location>
</feature>
<dbReference type="PANTHER" id="PTHR33362">
    <property type="entry name" value="SIALIC ACID TRAP TRANSPORTER PERMEASE PROTEIN SIAT-RELATED"/>
    <property type="match status" value="1"/>
</dbReference>
<keyword evidence="6 7" id="KW-0472">Membrane</keyword>
<feature type="transmembrane region" description="Helical" evidence="7">
    <location>
        <begin position="395"/>
        <end position="419"/>
    </location>
</feature>
<feature type="transmembrane region" description="Helical" evidence="7">
    <location>
        <begin position="47"/>
        <end position="69"/>
    </location>
</feature>
<reference evidence="10" key="2">
    <citation type="submission" date="2023-01" db="EMBL/GenBank/DDBJ databases">
        <title>Human gut microbiome strain richness.</title>
        <authorList>
            <person name="Chen-Liaw A."/>
        </authorList>
    </citation>
    <scope>NUCLEOTIDE SEQUENCE</scope>
    <source>
        <strain evidence="10">B1_m1001713B170214d0_201011</strain>
    </source>
</reference>
<dbReference type="PIRSF" id="PIRSF006066">
    <property type="entry name" value="HI0050"/>
    <property type="match status" value="1"/>
</dbReference>
<feature type="transmembrane region" description="Helical" evidence="7">
    <location>
        <begin position="312"/>
        <end position="342"/>
    </location>
</feature>
<evidence type="ECO:0000256" key="7">
    <source>
        <dbReference type="SAM" id="Phobius"/>
    </source>
</evidence>
<dbReference type="GO" id="GO:0022857">
    <property type="term" value="F:transmembrane transporter activity"/>
    <property type="evidence" value="ECO:0007669"/>
    <property type="project" value="TreeGrafter"/>
</dbReference>
<feature type="transmembrane region" description="Helical" evidence="7">
    <location>
        <begin position="96"/>
        <end position="127"/>
    </location>
</feature>
<evidence type="ECO:0000256" key="1">
    <source>
        <dbReference type="ARBA" id="ARBA00004429"/>
    </source>
</evidence>
<organism evidence="9 11">
    <name type="scientific">Clostridium symbiosum</name>
    <name type="common">Bacteroides symbiosus</name>
    <dbReference type="NCBI Taxonomy" id="1512"/>
    <lineage>
        <taxon>Bacteria</taxon>
        <taxon>Bacillati</taxon>
        <taxon>Bacillota</taxon>
        <taxon>Clostridia</taxon>
        <taxon>Lachnospirales</taxon>
        <taxon>Lachnospiraceae</taxon>
        <taxon>Otoolea</taxon>
    </lineage>
</organism>
<feature type="transmembrane region" description="Helical" evidence="7">
    <location>
        <begin position="171"/>
        <end position="192"/>
    </location>
</feature>
<dbReference type="Pfam" id="PF06808">
    <property type="entry name" value="DctM"/>
    <property type="match status" value="1"/>
</dbReference>
<evidence type="ECO:0000256" key="4">
    <source>
        <dbReference type="ARBA" id="ARBA00022692"/>
    </source>
</evidence>
<feature type="transmembrane region" description="Helical" evidence="7">
    <location>
        <begin position="270"/>
        <end position="292"/>
    </location>
</feature>
<gene>
    <name evidence="9" type="ORF">K5I21_24385</name>
    <name evidence="10" type="ORF">PM006_21420</name>
</gene>
<comment type="subcellular location">
    <subcellularLocation>
        <location evidence="1">Cell inner membrane</location>
        <topology evidence="1">Multi-pass membrane protein</topology>
    </subcellularLocation>
</comment>
<dbReference type="RefSeq" id="WP_021643555.1">
    <property type="nucleotide sequence ID" value="NZ_CACRUA010000022.1"/>
</dbReference>
<proteinExistence type="predicted"/>
<name>A0AAW6AZ47_CLOSY</name>
<keyword evidence="5 7" id="KW-1133">Transmembrane helix</keyword>
<dbReference type="AlphaFoldDB" id="A0AAW6AZ47"/>
<keyword evidence="3" id="KW-0997">Cell inner membrane</keyword>
<evidence type="ECO:0000313" key="9">
    <source>
        <dbReference type="EMBL" id="MCK0088946.1"/>
    </source>
</evidence>
<protein>
    <submittedName>
        <fullName evidence="9">TRAP transporter large permease</fullName>
    </submittedName>
</protein>
<evidence type="ECO:0000313" key="10">
    <source>
        <dbReference type="EMBL" id="MDB2002768.1"/>
    </source>
</evidence>
<feature type="transmembrane region" description="Helical" evidence="7">
    <location>
        <begin position="240"/>
        <end position="258"/>
    </location>
</feature>
<dbReference type="EMBL" id="JAQLGM010000091">
    <property type="protein sequence ID" value="MDB2002768.1"/>
    <property type="molecule type" value="Genomic_DNA"/>
</dbReference>
<keyword evidence="2" id="KW-1003">Cell membrane</keyword>
<dbReference type="InterPro" id="IPR004681">
    <property type="entry name" value="TRAP_DctM"/>
</dbReference>
<feature type="transmembrane region" description="Helical" evidence="7">
    <location>
        <begin position="213"/>
        <end position="234"/>
    </location>
</feature>
<comment type="caution">
    <text evidence="9">The sequence shown here is derived from an EMBL/GenBank/DDBJ whole genome shotgun (WGS) entry which is preliminary data.</text>
</comment>
<dbReference type="Proteomes" id="UP001300871">
    <property type="component" value="Unassembled WGS sequence"/>
</dbReference>
<evidence type="ECO:0000256" key="6">
    <source>
        <dbReference type="ARBA" id="ARBA00023136"/>
    </source>
</evidence>
<evidence type="ECO:0000256" key="5">
    <source>
        <dbReference type="ARBA" id="ARBA00022989"/>
    </source>
</evidence>
<feature type="transmembrane region" description="Helical" evidence="7">
    <location>
        <begin position="6"/>
        <end position="35"/>
    </location>
</feature>
<dbReference type="NCBIfam" id="TIGR00786">
    <property type="entry name" value="dctM"/>
    <property type="match status" value="1"/>
</dbReference>
<sequence>MEVALLLGVMMILLAYGVPIAFSIGISSSVFLMVTQMKPLILIAQRTVLGTDSFPLLAIPLFTLGGYLMESSGLSKRLVGCIEKLLGGAPGSVGTVTIVCCTIFAALTGSGPATVAAIGAIMLPAMLKNGYSKSETGGILAAAGSLGPVIPPSICMIVYGSTMNVSIPEMFVAAIVPGLLLAASFVAVNLVMNRNKKAASAVKYSRKEVMESFIQAVPVLLLPVIILGGIYTGIFTPTEAAVTCVIYSLVLGIAYREMKFSDLISAMKKTIVTSGMVMFIMAMSANFGWILSAAKIPTTVANALVPYLGNRFVFTVLLLILLFIAGCFMEVLALVVILAPILIPIGVQLGMDPLHLGVTFCIALVMGLITPPFGMNLFTAAAVCDTTFVEIVKGALPYICVALIMISLFAFVPQITLFLPGLMAG</sequence>
<evidence type="ECO:0000256" key="2">
    <source>
        <dbReference type="ARBA" id="ARBA00022475"/>
    </source>
</evidence>
<dbReference type="InterPro" id="IPR010656">
    <property type="entry name" value="DctM"/>
</dbReference>
<feature type="transmembrane region" description="Helical" evidence="7">
    <location>
        <begin position="139"/>
        <end position="159"/>
    </location>
</feature>
<evidence type="ECO:0000313" key="11">
    <source>
        <dbReference type="Proteomes" id="UP001203136"/>
    </source>
</evidence>
<evidence type="ECO:0000259" key="8">
    <source>
        <dbReference type="Pfam" id="PF06808"/>
    </source>
</evidence>
<keyword evidence="4 7" id="KW-0812">Transmembrane</keyword>